<dbReference type="Gene3D" id="1.10.238.10">
    <property type="entry name" value="EF-hand"/>
    <property type="match status" value="2"/>
</dbReference>
<keyword evidence="2" id="KW-0677">Repeat</keyword>
<dbReference type="PANTHER" id="PTHR10827:SF98">
    <property type="entry name" value="45 KDA CALCIUM-BINDING PROTEIN"/>
    <property type="match status" value="1"/>
</dbReference>
<feature type="domain" description="EF-hand" evidence="5">
    <location>
        <begin position="151"/>
        <end position="164"/>
    </location>
</feature>
<evidence type="ECO:0000313" key="7">
    <source>
        <dbReference type="Proteomes" id="UP000315369"/>
    </source>
</evidence>
<evidence type="ECO:0000256" key="3">
    <source>
        <dbReference type="SAM" id="MobiDB-lite"/>
    </source>
</evidence>
<gene>
    <name evidence="6" type="ORF">FJV41_31460</name>
</gene>
<dbReference type="SUPFAM" id="SSF47473">
    <property type="entry name" value="EF-hand"/>
    <property type="match status" value="1"/>
</dbReference>
<dbReference type="InterPro" id="IPR011992">
    <property type="entry name" value="EF-hand-dom_pair"/>
</dbReference>
<sequence length="289" mass="32231">MKRVTAHRRILAAALCFTLPFGLTACGDDVPDETTRYVGEAASYLTAAEEDGALGADAVADTDATQQGAMADEDVSGLETEPTDDGQACDFSEHRRTVLAKYDDDGDGALNARELRELKADVGERRDTLRPRLAQLGRRARHWAFWRVRWAFDENGDGALSAEERTALVDAMEARCQRLRTERLEQHDTNGDGTLDEAERQAAREARRARWEARRQERLGTYDANDNGVLDAGERVALRRDRVEAAQERRATLLATYDTNGDGRLSTEEALPLRQDIQRRIIEGRDAEG</sequence>
<evidence type="ECO:0000259" key="5">
    <source>
        <dbReference type="Pfam" id="PF13202"/>
    </source>
</evidence>
<dbReference type="PANTHER" id="PTHR10827">
    <property type="entry name" value="RETICULOCALBIN"/>
    <property type="match status" value="1"/>
</dbReference>
<dbReference type="EMBL" id="VIFM01000161">
    <property type="protein sequence ID" value="TQF11982.1"/>
    <property type="molecule type" value="Genomic_DNA"/>
</dbReference>
<proteinExistence type="predicted"/>
<feature type="region of interest" description="Disordered" evidence="3">
    <location>
        <begin position="64"/>
        <end position="89"/>
    </location>
</feature>
<evidence type="ECO:0000256" key="2">
    <source>
        <dbReference type="ARBA" id="ARBA00022737"/>
    </source>
</evidence>
<keyword evidence="7" id="KW-1185">Reference proteome</keyword>
<feature type="domain" description="EF-hand" evidence="5">
    <location>
        <begin position="256"/>
        <end position="269"/>
    </location>
</feature>
<feature type="chain" id="PRO_5022229835" evidence="4">
    <location>
        <begin position="26"/>
        <end position="289"/>
    </location>
</feature>
<dbReference type="InterPro" id="IPR002048">
    <property type="entry name" value="EF_hand_dom"/>
</dbReference>
<dbReference type="AlphaFoldDB" id="A0A540WSJ4"/>
<name>A0A540WSJ4_9BACT</name>
<dbReference type="Proteomes" id="UP000315369">
    <property type="component" value="Unassembled WGS sequence"/>
</dbReference>
<dbReference type="PROSITE" id="PS00018">
    <property type="entry name" value="EF_HAND_1"/>
    <property type="match status" value="1"/>
</dbReference>
<feature type="compositionally biased region" description="Acidic residues" evidence="3">
    <location>
        <begin position="71"/>
        <end position="84"/>
    </location>
</feature>
<keyword evidence="1" id="KW-0479">Metal-binding</keyword>
<dbReference type="OrthoDB" id="5513581at2"/>
<accession>A0A540WSJ4</accession>
<protein>
    <submittedName>
        <fullName evidence="6">Calcium-binding protein</fullName>
    </submittedName>
</protein>
<reference evidence="6 7" key="1">
    <citation type="submission" date="2019-06" db="EMBL/GenBank/DDBJ databases">
        <authorList>
            <person name="Livingstone P."/>
            <person name="Whitworth D."/>
        </authorList>
    </citation>
    <scope>NUCLEOTIDE SEQUENCE [LARGE SCALE GENOMIC DNA]</scope>
    <source>
        <strain evidence="6 7">AM401</strain>
    </source>
</reference>
<dbReference type="RefSeq" id="WP_141646288.1">
    <property type="nucleotide sequence ID" value="NZ_VIFM01000161.1"/>
</dbReference>
<evidence type="ECO:0000313" key="6">
    <source>
        <dbReference type="EMBL" id="TQF11982.1"/>
    </source>
</evidence>
<evidence type="ECO:0000256" key="1">
    <source>
        <dbReference type="ARBA" id="ARBA00022723"/>
    </source>
</evidence>
<dbReference type="PROSITE" id="PS51257">
    <property type="entry name" value="PROKAR_LIPOPROTEIN"/>
    <property type="match status" value="1"/>
</dbReference>
<dbReference type="InterPro" id="IPR018247">
    <property type="entry name" value="EF_Hand_1_Ca_BS"/>
</dbReference>
<comment type="caution">
    <text evidence="6">The sequence shown here is derived from an EMBL/GenBank/DDBJ whole genome shotgun (WGS) entry which is preliminary data.</text>
</comment>
<feature type="signal peptide" evidence="4">
    <location>
        <begin position="1"/>
        <end position="25"/>
    </location>
</feature>
<dbReference type="Pfam" id="PF13202">
    <property type="entry name" value="EF-hand_5"/>
    <property type="match status" value="3"/>
</dbReference>
<keyword evidence="4" id="KW-0732">Signal</keyword>
<organism evidence="6 7">
    <name type="scientific">Myxococcus llanfairpwllgwyngyllgogerychwyrndrobwllllantysiliogogogochensis</name>
    <dbReference type="NCBI Taxonomy" id="2590453"/>
    <lineage>
        <taxon>Bacteria</taxon>
        <taxon>Pseudomonadati</taxon>
        <taxon>Myxococcota</taxon>
        <taxon>Myxococcia</taxon>
        <taxon>Myxococcales</taxon>
        <taxon>Cystobacterineae</taxon>
        <taxon>Myxococcaceae</taxon>
        <taxon>Myxococcus</taxon>
    </lineage>
</organism>
<dbReference type="GO" id="GO:0005509">
    <property type="term" value="F:calcium ion binding"/>
    <property type="evidence" value="ECO:0007669"/>
    <property type="project" value="InterPro"/>
</dbReference>
<evidence type="ECO:0000256" key="4">
    <source>
        <dbReference type="SAM" id="SignalP"/>
    </source>
</evidence>
<feature type="domain" description="EF-hand" evidence="5">
    <location>
        <begin position="98"/>
        <end position="118"/>
    </location>
</feature>